<evidence type="ECO:0000313" key="3">
    <source>
        <dbReference type="Proteomes" id="UP000076079"/>
    </source>
</evidence>
<evidence type="ECO:0008006" key="4">
    <source>
        <dbReference type="Google" id="ProtNLM"/>
    </source>
</evidence>
<evidence type="ECO:0000256" key="1">
    <source>
        <dbReference type="ARBA" id="ARBA00023002"/>
    </source>
</evidence>
<evidence type="ECO:0000313" key="2">
    <source>
        <dbReference type="EMBL" id="AMY12938.1"/>
    </source>
</evidence>
<dbReference type="GO" id="GO:0016491">
    <property type="term" value="F:oxidoreductase activity"/>
    <property type="evidence" value="ECO:0007669"/>
    <property type="project" value="UniProtKB-KW"/>
</dbReference>
<dbReference type="InterPro" id="IPR029041">
    <property type="entry name" value="FAD-linked_oxidoreductase-like"/>
</dbReference>
<dbReference type="AlphaFoldDB" id="A0A143PXJ3"/>
<accession>A0A143PXJ3</accession>
<keyword evidence="1" id="KW-0560">Oxidoreductase</keyword>
<dbReference type="KEGG" id="abac:LuPra_06222"/>
<name>A0A143PXJ3_LUTPR</name>
<protein>
    <recommendedName>
        <fullName evidence="4">Methylenetetrahydrofolate reductase</fullName>
    </recommendedName>
</protein>
<dbReference type="Proteomes" id="UP000076079">
    <property type="component" value="Chromosome"/>
</dbReference>
<organism evidence="2 3">
    <name type="scientific">Luteitalea pratensis</name>
    <dbReference type="NCBI Taxonomy" id="1855912"/>
    <lineage>
        <taxon>Bacteria</taxon>
        <taxon>Pseudomonadati</taxon>
        <taxon>Acidobacteriota</taxon>
        <taxon>Vicinamibacteria</taxon>
        <taxon>Vicinamibacterales</taxon>
        <taxon>Vicinamibacteraceae</taxon>
        <taxon>Luteitalea</taxon>
    </lineage>
</organism>
<sequence>MDAWIDTYHAVRRLVRRGHHVCLTDSAVGAQEEDNLRHLVLNLGDDVPRDHVVPFLTSKHTLQYCLTYADRAQLHGFPALVVLGGDKAVGTPRSVEHAWQLRAAIRARQPTLALGGWANPHRHPERQVEFLQAGDFTGEYYLTQVASHHQVRDVERFLGEASRRGLTMPGMFGVFYYRSARRRTLDMLAEFMPVPIDELVTEFGAGASPETVCARTIRTLKAAGVRHFYISNLPLTDTDAVLHRILDEAGA</sequence>
<reference evidence="3" key="2">
    <citation type="submission" date="2016-04" db="EMBL/GenBank/DDBJ databases">
        <title>First Complete Genome Sequence of a Subdivision 6 Acidobacterium.</title>
        <authorList>
            <person name="Huang S."/>
            <person name="Vieira S."/>
            <person name="Bunk B."/>
            <person name="Riedel T."/>
            <person name="Sproeer C."/>
            <person name="Overmann J."/>
        </authorList>
    </citation>
    <scope>NUCLEOTIDE SEQUENCE [LARGE SCALE GENOMIC DNA]</scope>
    <source>
        <strain evidence="3">DSM 100886 HEG_-6_39</strain>
    </source>
</reference>
<proteinExistence type="predicted"/>
<dbReference type="SUPFAM" id="SSF51730">
    <property type="entry name" value="FAD-linked oxidoreductase"/>
    <property type="match status" value="1"/>
</dbReference>
<dbReference type="Gene3D" id="3.20.20.220">
    <property type="match status" value="1"/>
</dbReference>
<gene>
    <name evidence="2" type="ORF">LuPra_06222</name>
</gene>
<dbReference type="EMBL" id="CP015136">
    <property type="protein sequence ID" value="AMY12938.1"/>
    <property type="molecule type" value="Genomic_DNA"/>
</dbReference>
<keyword evidence="3" id="KW-1185">Reference proteome</keyword>
<reference evidence="2 3" key="1">
    <citation type="journal article" date="2016" name="Genome Announc.">
        <title>First Complete Genome Sequence of a Subdivision 6 Acidobacterium Strain.</title>
        <authorList>
            <person name="Huang S."/>
            <person name="Vieira S."/>
            <person name="Bunk B."/>
            <person name="Riedel T."/>
            <person name="Sproer C."/>
            <person name="Overmann J."/>
        </authorList>
    </citation>
    <scope>NUCLEOTIDE SEQUENCE [LARGE SCALE GENOMIC DNA]</scope>
    <source>
        <strain evidence="3">DSM 100886 HEG_-6_39</strain>
    </source>
</reference>